<name>A0A3B5AFG8_9TELE</name>
<evidence type="ECO:0000256" key="4">
    <source>
        <dbReference type="ARBA" id="ARBA00023015"/>
    </source>
</evidence>
<dbReference type="STRING" id="144197.ENSSPAP00000016624"/>
<proteinExistence type="inferred from homology"/>
<dbReference type="PANTHER" id="PTHR10373">
    <property type="entry name" value="TRANSCRIPTION FACTOR 7 FAMILY MEMBER"/>
    <property type="match status" value="1"/>
</dbReference>
<feature type="compositionally biased region" description="Basic residues" evidence="10">
    <location>
        <begin position="161"/>
        <end position="170"/>
    </location>
</feature>
<dbReference type="AlphaFoldDB" id="A0A3B5AFG8"/>
<evidence type="ECO:0000256" key="1">
    <source>
        <dbReference type="ARBA" id="ARBA00004123"/>
    </source>
</evidence>
<dbReference type="InterPro" id="IPR009071">
    <property type="entry name" value="HMG_box_dom"/>
</dbReference>
<dbReference type="GO" id="GO:0000785">
    <property type="term" value="C:chromatin"/>
    <property type="evidence" value="ECO:0007669"/>
    <property type="project" value="TreeGrafter"/>
</dbReference>
<dbReference type="PANTHER" id="PTHR10373:SF32">
    <property type="entry name" value="TRANSCRIPTION FACTOR 7-LIKE 2"/>
    <property type="match status" value="1"/>
</dbReference>
<dbReference type="InterPro" id="IPR024940">
    <property type="entry name" value="TCF/LEF"/>
</dbReference>
<dbReference type="Pfam" id="PF00505">
    <property type="entry name" value="HMG_box"/>
    <property type="match status" value="1"/>
</dbReference>
<evidence type="ECO:0000256" key="6">
    <source>
        <dbReference type="ARBA" id="ARBA00023159"/>
    </source>
</evidence>
<dbReference type="FunFam" id="1.10.30.10:FF:000001">
    <property type="entry name" value="transcription factor 7 isoform X2"/>
    <property type="match status" value="1"/>
</dbReference>
<dbReference type="GO" id="GO:0000978">
    <property type="term" value="F:RNA polymerase II cis-regulatory region sequence-specific DNA binding"/>
    <property type="evidence" value="ECO:0007669"/>
    <property type="project" value="TreeGrafter"/>
</dbReference>
<dbReference type="GO" id="GO:0060070">
    <property type="term" value="P:canonical Wnt signaling pathway"/>
    <property type="evidence" value="ECO:0007669"/>
    <property type="project" value="TreeGrafter"/>
</dbReference>
<organism evidence="12">
    <name type="scientific">Stegastes partitus</name>
    <name type="common">bicolor damselfish</name>
    <dbReference type="NCBI Taxonomy" id="144197"/>
    <lineage>
        <taxon>Eukaryota</taxon>
        <taxon>Metazoa</taxon>
        <taxon>Chordata</taxon>
        <taxon>Craniata</taxon>
        <taxon>Vertebrata</taxon>
        <taxon>Euteleostomi</taxon>
        <taxon>Actinopterygii</taxon>
        <taxon>Neopterygii</taxon>
        <taxon>Teleostei</taxon>
        <taxon>Neoteleostei</taxon>
        <taxon>Acanthomorphata</taxon>
        <taxon>Ovalentaria</taxon>
        <taxon>Pomacentridae</taxon>
        <taxon>Stegastes</taxon>
    </lineage>
</organism>
<dbReference type="GeneTree" id="ENSGT00940000157038"/>
<feature type="DNA-binding region" description="HMG box" evidence="9">
    <location>
        <begin position="86"/>
        <end position="154"/>
    </location>
</feature>
<dbReference type="Ensembl" id="ENSSPAT00000016887.1">
    <property type="protein sequence ID" value="ENSSPAP00000016624.1"/>
    <property type="gene ID" value="ENSSPAG00000012544.1"/>
</dbReference>
<keyword evidence="6" id="KW-0010">Activator</keyword>
<evidence type="ECO:0000256" key="8">
    <source>
        <dbReference type="ARBA" id="ARBA00023242"/>
    </source>
</evidence>
<evidence type="ECO:0000256" key="3">
    <source>
        <dbReference type="ARBA" id="ARBA00022687"/>
    </source>
</evidence>
<evidence type="ECO:0000313" key="12">
    <source>
        <dbReference type="Ensembl" id="ENSSPAP00000016624.1"/>
    </source>
</evidence>
<keyword evidence="3" id="KW-0879">Wnt signaling pathway</keyword>
<keyword evidence="5 9" id="KW-0238">DNA-binding</keyword>
<reference evidence="12" key="1">
    <citation type="submission" date="2023-09" db="UniProtKB">
        <authorList>
            <consortium name="Ensembl"/>
        </authorList>
    </citation>
    <scope>IDENTIFICATION</scope>
</reference>
<dbReference type="PROSITE" id="PS50118">
    <property type="entry name" value="HMG_BOX_2"/>
    <property type="match status" value="1"/>
</dbReference>
<evidence type="ECO:0000256" key="5">
    <source>
        <dbReference type="ARBA" id="ARBA00023125"/>
    </source>
</evidence>
<dbReference type="SUPFAM" id="SSF47095">
    <property type="entry name" value="HMG-box"/>
    <property type="match status" value="1"/>
</dbReference>
<accession>A0A3B5AFG8</accession>
<evidence type="ECO:0000256" key="10">
    <source>
        <dbReference type="SAM" id="MobiDB-lite"/>
    </source>
</evidence>
<comment type="similarity">
    <text evidence="2">Belongs to the TCF/LEF family.</text>
</comment>
<keyword evidence="7" id="KW-0804">Transcription</keyword>
<feature type="domain" description="HMG box" evidence="11">
    <location>
        <begin position="86"/>
        <end position="154"/>
    </location>
</feature>
<dbReference type="GO" id="GO:1990907">
    <property type="term" value="C:beta-catenin-TCF complex"/>
    <property type="evidence" value="ECO:0007669"/>
    <property type="project" value="TreeGrafter"/>
</dbReference>
<evidence type="ECO:0000259" key="11">
    <source>
        <dbReference type="PROSITE" id="PS50118"/>
    </source>
</evidence>
<evidence type="ECO:0000256" key="7">
    <source>
        <dbReference type="ARBA" id="ARBA00023163"/>
    </source>
</evidence>
<comment type="subcellular location">
    <subcellularLocation>
        <location evidence="1">Nucleus</location>
    </subcellularLocation>
</comment>
<dbReference type="InterPro" id="IPR036910">
    <property type="entry name" value="HMG_box_dom_sf"/>
</dbReference>
<dbReference type="GO" id="GO:0071664">
    <property type="term" value="C:catenin-TCF7L2 complex"/>
    <property type="evidence" value="ECO:0007669"/>
    <property type="project" value="TreeGrafter"/>
</dbReference>
<keyword evidence="8 9" id="KW-0539">Nucleus</keyword>
<evidence type="ECO:0000256" key="2">
    <source>
        <dbReference type="ARBA" id="ARBA00006569"/>
    </source>
</evidence>
<sequence>MDLSTEIERVVMWMELGQVDPTLDFFMNKMLGGAWGAEPAADNQTTAACPVFEQEASLRAAPASPQPAHMYSQRKCDNRQDNRPYIKKPPNAFMLYLKEQRANVVADQKVKDSAAVNTLLAERWRSLTEEQQAKYYEQAKTLKLVHAQQHPDWSANDNYGKKRKRRRIRKSSTAACKTAFDWMKTR</sequence>
<evidence type="ECO:0000256" key="9">
    <source>
        <dbReference type="PROSITE-ProRule" id="PRU00267"/>
    </source>
</evidence>
<keyword evidence="4" id="KW-0805">Transcription regulation</keyword>
<feature type="region of interest" description="Disordered" evidence="10">
    <location>
        <begin position="152"/>
        <end position="172"/>
    </location>
</feature>
<dbReference type="Gene3D" id="1.10.30.10">
    <property type="entry name" value="High mobility group box domain"/>
    <property type="match status" value="1"/>
</dbReference>
<protein>
    <recommendedName>
        <fullName evidence="11">HMG box domain-containing protein</fullName>
    </recommendedName>
</protein>
<dbReference type="GO" id="GO:0000981">
    <property type="term" value="F:DNA-binding transcription factor activity, RNA polymerase II-specific"/>
    <property type="evidence" value="ECO:0007669"/>
    <property type="project" value="TreeGrafter"/>
</dbReference>
<dbReference type="SMART" id="SM00398">
    <property type="entry name" value="HMG"/>
    <property type="match status" value="1"/>
</dbReference>